<dbReference type="GO" id="GO:0022857">
    <property type="term" value="F:transmembrane transporter activity"/>
    <property type="evidence" value="ECO:0007669"/>
    <property type="project" value="InterPro"/>
</dbReference>
<evidence type="ECO:0000313" key="7">
    <source>
        <dbReference type="EMBL" id="KAF5352104.1"/>
    </source>
</evidence>
<dbReference type="AlphaFoldDB" id="A0A8H5D2W8"/>
<name>A0A8H5D2W8_9AGAR</name>
<keyword evidence="8" id="KW-1185">Reference proteome</keyword>
<keyword evidence="4 6" id="KW-0472">Membrane</keyword>
<feature type="transmembrane region" description="Helical" evidence="6">
    <location>
        <begin position="600"/>
        <end position="617"/>
    </location>
</feature>
<evidence type="ECO:0000256" key="3">
    <source>
        <dbReference type="ARBA" id="ARBA00022989"/>
    </source>
</evidence>
<dbReference type="PANTHER" id="PTHR21576">
    <property type="entry name" value="UNCHARACTERIZED NODULIN-LIKE PROTEIN"/>
    <property type="match status" value="1"/>
</dbReference>
<evidence type="ECO:0000256" key="1">
    <source>
        <dbReference type="ARBA" id="ARBA00004141"/>
    </source>
</evidence>
<comment type="caution">
    <text evidence="7">The sequence shown here is derived from an EMBL/GenBank/DDBJ whole genome shotgun (WGS) entry which is preliminary data.</text>
</comment>
<keyword evidence="2 6" id="KW-0812">Transmembrane</keyword>
<dbReference type="PANTHER" id="PTHR21576:SF158">
    <property type="entry name" value="RIBOSOMAL RNA-PROCESSING PROTEIN 12-LIKE CONSERVED DOMAIN-CONTAINING PROTEIN"/>
    <property type="match status" value="1"/>
</dbReference>
<comment type="subcellular location">
    <subcellularLocation>
        <location evidence="1">Membrane</location>
        <topology evidence="1">Multi-pass membrane protein</topology>
    </subcellularLocation>
</comment>
<dbReference type="InterPro" id="IPR011701">
    <property type="entry name" value="MFS"/>
</dbReference>
<feature type="region of interest" description="Disordered" evidence="5">
    <location>
        <begin position="308"/>
        <end position="351"/>
    </location>
</feature>
<feature type="transmembrane region" description="Helical" evidence="6">
    <location>
        <begin position="208"/>
        <end position="228"/>
    </location>
</feature>
<feature type="transmembrane region" description="Helical" evidence="6">
    <location>
        <begin position="458"/>
        <end position="476"/>
    </location>
</feature>
<feature type="transmembrane region" description="Helical" evidence="6">
    <location>
        <begin position="106"/>
        <end position="126"/>
    </location>
</feature>
<dbReference type="InterPro" id="IPR036259">
    <property type="entry name" value="MFS_trans_sf"/>
</dbReference>
<dbReference type="Proteomes" id="UP000518752">
    <property type="component" value="Unassembled WGS sequence"/>
</dbReference>
<keyword evidence="3 6" id="KW-1133">Transmembrane helix</keyword>
<dbReference type="OrthoDB" id="410267at2759"/>
<reference evidence="7 8" key="1">
    <citation type="journal article" date="2020" name="ISME J.">
        <title>Uncovering the hidden diversity of litter-decomposition mechanisms in mushroom-forming fungi.</title>
        <authorList>
            <person name="Floudas D."/>
            <person name="Bentzer J."/>
            <person name="Ahren D."/>
            <person name="Johansson T."/>
            <person name="Persson P."/>
            <person name="Tunlid A."/>
        </authorList>
    </citation>
    <scope>NUCLEOTIDE SEQUENCE [LARGE SCALE GENOMIC DNA]</scope>
    <source>
        <strain evidence="7 8">CBS 406.79</strain>
    </source>
</reference>
<feature type="transmembrane region" description="Helical" evidence="6">
    <location>
        <begin position="138"/>
        <end position="160"/>
    </location>
</feature>
<dbReference type="Pfam" id="PF07690">
    <property type="entry name" value="MFS_1"/>
    <property type="match status" value="1"/>
</dbReference>
<gene>
    <name evidence="7" type="ORF">D9757_013761</name>
</gene>
<feature type="transmembrane region" description="Helical" evidence="6">
    <location>
        <begin position="181"/>
        <end position="202"/>
    </location>
</feature>
<organism evidence="7 8">
    <name type="scientific">Collybiopsis confluens</name>
    <dbReference type="NCBI Taxonomy" id="2823264"/>
    <lineage>
        <taxon>Eukaryota</taxon>
        <taxon>Fungi</taxon>
        <taxon>Dikarya</taxon>
        <taxon>Basidiomycota</taxon>
        <taxon>Agaricomycotina</taxon>
        <taxon>Agaricomycetes</taxon>
        <taxon>Agaricomycetidae</taxon>
        <taxon>Agaricales</taxon>
        <taxon>Marasmiineae</taxon>
        <taxon>Omphalotaceae</taxon>
        <taxon>Collybiopsis</taxon>
    </lineage>
</organism>
<feature type="transmembrane region" description="Helical" evidence="6">
    <location>
        <begin position="43"/>
        <end position="62"/>
    </location>
</feature>
<evidence type="ECO:0000256" key="2">
    <source>
        <dbReference type="ARBA" id="ARBA00022692"/>
    </source>
</evidence>
<evidence type="ECO:0000313" key="8">
    <source>
        <dbReference type="Proteomes" id="UP000518752"/>
    </source>
</evidence>
<sequence length="670" mass="71727">MDSLSTYSLGIGPKPPRPSFLFKLKMPSSSHPQIPPTFGRARIIVLLACLLTALSAGTNYVFSGVALTEKSSVRTPVGRKIEYKPYEAESSWSRRKRVVDARGPKSLLLSGFILLLIGYSGIQQIYNAGLPENTTTLSVPMLVLLIACSFMTGVGGNGGLAAAINTTAKSFPDKVRGSMNGLVISGFGLSAFLFSAIAHQAFPGDTSSFLLILALGTSFPMLIGFIFIRPIPLPPSEIPHNHIDVDSAEADTASLAPSVISSPFRENINDSRTYLLSHDESLEAGVGIGHRQIPTTAAEEYVPDARTGIELSPPRLGVSPSPRSSFGRAGSPGVANGHRRSSSRPSFSQGGRLLLETGPNLYGKKLWMSIDFWIPFISMSLLPRRTNGSGPVDINNVGSMAQALYANKNVDGYSEIDAAQWQAAQVSTISFMNFAGRIVIGLLSDFVKSRFNLPRSTLLILVAFILLLSQIAASFIGNVQGLWRASALLGLGYGTHFSENWGYLSLSPLLGGNIFSVAFGRNLDAHERDPNKSTSSLVSRLIPSTLLSSLAPPPSSPSSLTSSSTSLSSLSSSSSTSLPSQIPARQCLQGLDCYVDSLKLTMAACVCAIGLSVWMVWRDRRRALEMDKEGFYKRLPEVIWEEDGEEEGDGDEHGHGHGDGGEVGGNVRRG</sequence>
<evidence type="ECO:0000256" key="4">
    <source>
        <dbReference type="ARBA" id="ARBA00023136"/>
    </source>
</evidence>
<dbReference type="Gene3D" id="1.20.1250.20">
    <property type="entry name" value="MFS general substrate transporter like domains"/>
    <property type="match status" value="1"/>
</dbReference>
<evidence type="ECO:0008006" key="9">
    <source>
        <dbReference type="Google" id="ProtNLM"/>
    </source>
</evidence>
<proteinExistence type="predicted"/>
<dbReference type="SUPFAM" id="SSF103473">
    <property type="entry name" value="MFS general substrate transporter"/>
    <property type="match status" value="1"/>
</dbReference>
<evidence type="ECO:0000256" key="5">
    <source>
        <dbReference type="SAM" id="MobiDB-lite"/>
    </source>
</evidence>
<accession>A0A8H5D2W8</accession>
<dbReference type="GO" id="GO:0000329">
    <property type="term" value="C:fungal-type vacuole membrane"/>
    <property type="evidence" value="ECO:0007669"/>
    <property type="project" value="TreeGrafter"/>
</dbReference>
<feature type="region of interest" description="Disordered" evidence="5">
    <location>
        <begin position="643"/>
        <end position="670"/>
    </location>
</feature>
<evidence type="ECO:0000256" key="6">
    <source>
        <dbReference type="SAM" id="Phobius"/>
    </source>
</evidence>
<feature type="compositionally biased region" description="Basic and acidic residues" evidence="5">
    <location>
        <begin position="651"/>
        <end position="660"/>
    </location>
</feature>
<protein>
    <recommendedName>
        <fullName evidence="9">MFS general substrate transporter</fullName>
    </recommendedName>
</protein>
<dbReference type="EMBL" id="JAACJN010000280">
    <property type="protein sequence ID" value="KAF5352104.1"/>
    <property type="molecule type" value="Genomic_DNA"/>
</dbReference>